<name>N6T533_DENPD</name>
<feature type="non-terminal residue" evidence="3">
    <location>
        <position position="1"/>
    </location>
</feature>
<accession>N6T533</accession>
<dbReference type="OrthoDB" id="6431454at2759"/>
<feature type="compositionally biased region" description="Basic and acidic residues" evidence="2">
    <location>
        <begin position="49"/>
        <end position="59"/>
    </location>
</feature>
<feature type="region of interest" description="Disordered" evidence="2">
    <location>
        <begin position="45"/>
        <end position="72"/>
    </location>
</feature>
<organism evidence="3">
    <name type="scientific">Dendroctonus ponderosae</name>
    <name type="common">Mountain pine beetle</name>
    <dbReference type="NCBI Taxonomy" id="77166"/>
    <lineage>
        <taxon>Eukaryota</taxon>
        <taxon>Metazoa</taxon>
        <taxon>Ecdysozoa</taxon>
        <taxon>Arthropoda</taxon>
        <taxon>Hexapoda</taxon>
        <taxon>Insecta</taxon>
        <taxon>Pterygota</taxon>
        <taxon>Neoptera</taxon>
        <taxon>Endopterygota</taxon>
        <taxon>Coleoptera</taxon>
        <taxon>Polyphaga</taxon>
        <taxon>Cucujiformia</taxon>
        <taxon>Curculionidae</taxon>
        <taxon>Scolytinae</taxon>
        <taxon>Dendroctonus</taxon>
    </lineage>
</organism>
<keyword evidence="1" id="KW-0175">Coiled coil</keyword>
<proteinExistence type="predicted"/>
<dbReference type="AlphaFoldDB" id="N6T533"/>
<reference evidence="3" key="1">
    <citation type="journal article" date="2013" name="Genome Biol.">
        <title>Draft genome of the mountain pine beetle, Dendroctonus ponderosae Hopkins, a major forest pest.</title>
        <authorList>
            <person name="Keeling C.I."/>
            <person name="Yuen M.M."/>
            <person name="Liao N.Y."/>
            <person name="Docking T.R."/>
            <person name="Chan S.K."/>
            <person name="Taylor G.A."/>
            <person name="Palmquist D.L."/>
            <person name="Jackman S.D."/>
            <person name="Nguyen A."/>
            <person name="Li M."/>
            <person name="Henderson H."/>
            <person name="Janes J.K."/>
            <person name="Zhao Y."/>
            <person name="Pandoh P."/>
            <person name="Moore R."/>
            <person name="Sperling F.A."/>
            <person name="Huber D.P."/>
            <person name="Birol I."/>
            <person name="Jones S.J."/>
            <person name="Bohlmann J."/>
        </authorList>
    </citation>
    <scope>NUCLEOTIDE SEQUENCE</scope>
</reference>
<dbReference type="EMBL" id="KB741015">
    <property type="protein sequence ID" value="ENN75284.1"/>
    <property type="molecule type" value="Genomic_DNA"/>
</dbReference>
<dbReference type="HOGENOM" id="CLU_718178_0_0_1"/>
<evidence type="ECO:0000313" key="3">
    <source>
        <dbReference type="EMBL" id="ENN75284.1"/>
    </source>
</evidence>
<sequence>MLGLEFSRLQYKELKKNQDNQEEENADYFLNGSSGQYMYLETIQEETSDDLRSDSDVDSRNSPVGWLATDSEDGSVICNDQLDDVECESDREIACPPKRRKQENFLSLSEAEDDEELSLSRSSSLLQFETLEKECQENQSPRIFSQFSFDPLDIAKTDVQDFSPGFEVDIFQTFGNELNRRFNVSSLTAPSKAPVGTRFSITCPPDTPAQIPATPTQPWKIPGKETHFPKLGGNGGTKKFSSENLSEDSGYGEQLLSSLNNHAKLTNPFMVSLSSSTGNLMGLRKSDSNKMAKTIDDNPPKRKKNSYVGFGAYDCDVFQLTSPGKRRKRAMACSLKHHFNLSLENGPPRFEIAEERTELWIKQVPISFHKLQQMKCLKASIISME</sequence>
<evidence type="ECO:0000256" key="2">
    <source>
        <dbReference type="SAM" id="MobiDB-lite"/>
    </source>
</evidence>
<gene>
    <name evidence="3" type="ORF">YQE_08061</name>
</gene>
<evidence type="ECO:0000256" key="1">
    <source>
        <dbReference type="SAM" id="Coils"/>
    </source>
</evidence>
<protein>
    <submittedName>
        <fullName evidence="3">Uncharacterized protein</fullName>
    </submittedName>
</protein>
<feature type="coiled-coil region" evidence="1">
    <location>
        <begin position="4"/>
        <end position="31"/>
    </location>
</feature>